<dbReference type="CDD" id="cd07380">
    <property type="entry name" value="MPP_CWF19_N"/>
    <property type="match status" value="1"/>
</dbReference>
<dbReference type="Gene3D" id="3.30.428.10">
    <property type="entry name" value="HIT-like"/>
    <property type="match status" value="1"/>
</dbReference>
<feature type="region of interest" description="Disordered" evidence="2">
    <location>
        <begin position="164"/>
        <end position="192"/>
    </location>
</feature>
<dbReference type="InterPro" id="IPR040194">
    <property type="entry name" value="Cwf19-like"/>
</dbReference>
<gene>
    <name evidence="4" type="ORF">GH714_038787</name>
</gene>
<evidence type="ECO:0000259" key="3">
    <source>
        <dbReference type="PROSITE" id="PS50103"/>
    </source>
</evidence>
<dbReference type="EMBL" id="JAAGAX010000018">
    <property type="protein sequence ID" value="KAF2285137.1"/>
    <property type="molecule type" value="Genomic_DNA"/>
</dbReference>
<dbReference type="PANTHER" id="PTHR12072">
    <property type="entry name" value="CWF19, CELL CYCLE CONTROL PROTEIN"/>
    <property type="match status" value="1"/>
</dbReference>
<feature type="compositionally biased region" description="Basic and acidic residues" evidence="2">
    <location>
        <begin position="177"/>
        <end position="187"/>
    </location>
</feature>
<dbReference type="GO" id="GO:0061632">
    <property type="term" value="F:RNA lariat debranching enzyme activator activity"/>
    <property type="evidence" value="ECO:0007669"/>
    <property type="project" value="TreeGrafter"/>
</dbReference>
<keyword evidence="1" id="KW-0863">Zinc-finger</keyword>
<evidence type="ECO:0000256" key="1">
    <source>
        <dbReference type="PROSITE-ProRule" id="PRU00723"/>
    </source>
</evidence>
<comment type="caution">
    <text evidence="4">The sequence shown here is derived from an EMBL/GenBank/DDBJ whole genome shotgun (WGS) entry which is preliminary data.</text>
</comment>
<dbReference type="InterPro" id="IPR006768">
    <property type="entry name" value="Cwf19-like_C_dom-1"/>
</dbReference>
<dbReference type="Proteomes" id="UP000467840">
    <property type="component" value="Chromosome 12"/>
</dbReference>
<dbReference type="Pfam" id="PF04677">
    <property type="entry name" value="CwfJ_C_1"/>
    <property type="match status" value="1"/>
</dbReference>
<evidence type="ECO:0000256" key="2">
    <source>
        <dbReference type="SAM" id="MobiDB-lite"/>
    </source>
</evidence>
<dbReference type="InterPro" id="IPR006767">
    <property type="entry name" value="Cwf19-like_C_dom-2"/>
</dbReference>
<dbReference type="GO" id="GO:0000398">
    <property type="term" value="P:mRNA splicing, via spliceosome"/>
    <property type="evidence" value="ECO:0007669"/>
    <property type="project" value="TreeGrafter"/>
</dbReference>
<dbReference type="InterPro" id="IPR036265">
    <property type="entry name" value="HIT-like_sf"/>
</dbReference>
<keyword evidence="5" id="KW-1185">Reference proteome</keyword>
<dbReference type="GO" id="GO:0071014">
    <property type="term" value="C:post-mRNA release spliceosomal complex"/>
    <property type="evidence" value="ECO:0007669"/>
    <property type="project" value="TreeGrafter"/>
</dbReference>
<dbReference type="AlphaFoldDB" id="A0A6A6K8N3"/>
<accession>A0A6A6K8N3</accession>
<dbReference type="PROSITE" id="PS50103">
    <property type="entry name" value="ZF_C3H1"/>
    <property type="match status" value="1"/>
</dbReference>
<dbReference type="PANTHER" id="PTHR12072:SF4">
    <property type="entry name" value="CWF19-LIKE PROTEIN 1"/>
    <property type="match status" value="1"/>
</dbReference>
<feature type="zinc finger region" description="C3H1-type" evidence="1">
    <location>
        <begin position="209"/>
        <end position="227"/>
    </location>
</feature>
<feature type="compositionally biased region" description="Polar residues" evidence="2">
    <location>
        <begin position="164"/>
        <end position="176"/>
    </location>
</feature>
<name>A0A6A6K8N3_HEVBR</name>
<organism evidence="4 5">
    <name type="scientific">Hevea brasiliensis</name>
    <name type="common">Para rubber tree</name>
    <name type="synonym">Siphonia brasiliensis</name>
    <dbReference type="NCBI Taxonomy" id="3981"/>
    <lineage>
        <taxon>Eukaryota</taxon>
        <taxon>Viridiplantae</taxon>
        <taxon>Streptophyta</taxon>
        <taxon>Embryophyta</taxon>
        <taxon>Tracheophyta</taxon>
        <taxon>Spermatophyta</taxon>
        <taxon>Magnoliopsida</taxon>
        <taxon>eudicotyledons</taxon>
        <taxon>Gunneridae</taxon>
        <taxon>Pentapetalae</taxon>
        <taxon>rosids</taxon>
        <taxon>fabids</taxon>
        <taxon>Malpighiales</taxon>
        <taxon>Euphorbiaceae</taxon>
        <taxon>Crotonoideae</taxon>
        <taxon>Micrandreae</taxon>
        <taxon>Hevea</taxon>
    </lineage>
</organism>
<keyword evidence="1" id="KW-0479">Metal-binding</keyword>
<feature type="domain" description="C3H1-type" evidence="3">
    <location>
        <begin position="209"/>
        <end position="227"/>
    </location>
</feature>
<evidence type="ECO:0000313" key="4">
    <source>
        <dbReference type="EMBL" id="KAF2285137.1"/>
    </source>
</evidence>
<reference evidence="4 5" key="1">
    <citation type="journal article" date="2020" name="Mol. Plant">
        <title>The Chromosome-Based Rubber Tree Genome Provides New Insights into Spurge Genome Evolution and Rubber Biosynthesis.</title>
        <authorList>
            <person name="Liu J."/>
            <person name="Shi C."/>
            <person name="Shi C.C."/>
            <person name="Li W."/>
            <person name="Zhang Q.J."/>
            <person name="Zhang Y."/>
            <person name="Li K."/>
            <person name="Lu H.F."/>
            <person name="Shi C."/>
            <person name="Zhu S.T."/>
            <person name="Xiao Z.Y."/>
            <person name="Nan H."/>
            <person name="Yue Y."/>
            <person name="Zhu X.G."/>
            <person name="Wu Y."/>
            <person name="Hong X.N."/>
            <person name="Fan G.Y."/>
            <person name="Tong Y."/>
            <person name="Zhang D."/>
            <person name="Mao C.L."/>
            <person name="Liu Y.L."/>
            <person name="Hao S.J."/>
            <person name="Liu W.Q."/>
            <person name="Lv M.Q."/>
            <person name="Zhang H.B."/>
            <person name="Liu Y."/>
            <person name="Hu-Tang G.R."/>
            <person name="Wang J.P."/>
            <person name="Wang J.H."/>
            <person name="Sun Y.H."/>
            <person name="Ni S.B."/>
            <person name="Chen W.B."/>
            <person name="Zhang X.C."/>
            <person name="Jiao Y.N."/>
            <person name="Eichler E.E."/>
            <person name="Li G.H."/>
            <person name="Liu X."/>
            <person name="Gao L.Z."/>
        </authorList>
    </citation>
    <scope>NUCLEOTIDE SEQUENCE [LARGE SCALE GENOMIC DNA]</scope>
    <source>
        <strain evidence="5">cv. GT1</strain>
        <tissue evidence="4">Leaf</tissue>
    </source>
</reference>
<dbReference type="GO" id="GO:0008270">
    <property type="term" value="F:zinc ion binding"/>
    <property type="evidence" value="ECO:0007669"/>
    <property type="project" value="UniProtKB-KW"/>
</dbReference>
<evidence type="ECO:0000313" key="5">
    <source>
        <dbReference type="Proteomes" id="UP000467840"/>
    </source>
</evidence>
<proteinExistence type="predicted"/>
<dbReference type="Pfam" id="PF04676">
    <property type="entry name" value="CwfJ_C_2"/>
    <property type="match status" value="1"/>
</dbReference>
<dbReference type="FunFam" id="3.30.428.10:FF:000018">
    <property type="entry name" value="Zinc finger CCCH domain-containing protein 59"/>
    <property type="match status" value="1"/>
</dbReference>
<keyword evidence="1" id="KW-0862">Zinc</keyword>
<protein>
    <recommendedName>
        <fullName evidence="3">C3H1-type domain-containing protein</fullName>
    </recommendedName>
</protein>
<dbReference type="InterPro" id="IPR000571">
    <property type="entry name" value="Znf_CCCH"/>
</dbReference>
<dbReference type="SUPFAM" id="SSF54197">
    <property type="entry name" value="HIT-like"/>
    <property type="match status" value="1"/>
</dbReference>
<sequence length="447" mass="50226">MKLKVNKSAGPFDALFCVGQFFPGSPELLEEFMDYVEGRTQIPLPTYFIGDYGVGAPKVLIVASKNSSNLGFKMDGLKIFITNEWPTGVTNRATSDIPAGISDSAGSDSTISELVAEIKPRYHIAGAKGLFYAREPYSNIDAVHVTRFFGSTMTAVEISMKPSNTTSSPYTFSEQTVHPKETTKRPSDSVSDSQYWRYDVSQKRQKAGARDGKCERGPDCNFKHDLQSKVESYSHRRHGSENANRSKECWFCLSSPSVESHLIISIGESYYCALAKGPLVQDHVLLIPIEHSPSTLSLPQECESELVRFKNNLKLYFKNGGKEAIIFEWVSKRGTHANLQAAPVPSSRVAAVQDIFNMAADKLGFKFVAMKFDNSSDSRKWLRAQFDRNYSFFYVELPDGTILSHLIEENERFPVQFGREVLAGLLNTPERADWRTCKLSKERKQKW</sequence>